<evidence type="ECO:0000313" key="1">
    <source>
        <dbReference type="EMBL" id="CAE0812463.1"/>
    </source>
</evidence>
<reference evidence="1" key="1">
    <citation type="submission" date="2021-01" db="EMBL/GenBank/DDBJ databases">
        <authorList>
            <person name="Corre E."/>
            <person name="Pelletier E."/>
            <person name="Niang G."/>
            <person name="Scheremetjew M."/>
            <person name="Finn R."/>
            <person name="Kale V."/>
            <person name="Holt S."/>
            <person name="Cochrane G."/>
            <person name="Meng A."/>
            <person name="Brown T."/>
            <person name="Cohen L."/>
        </authorList>
    </citation>
    <scope>NUCLEOTIDE SEQUENCE</scope>
    <source>
        <strain evidence="1">CCMP1594</strain>
    </source>
</reference>
<accession>A0A7S4D0Q3</accession>
<proteinExistence type="predicted"/>
<gene>
    <name evidence="1" type="ORF">EGYM00163_LOCUS23613</name>
</gene>
<organism evidence="1">
    <name type="scientific">Eutreptiella gymnastica</name>
    <dbReference type="NCBI Taxonomy" id="73025"/>
    <lineage>
        <taxon>Eukaryota</taxon>
        <taxon>Discoba</taxon>
        <taxon>Euglenozoa</taxon>
        <taxon>Euglenida</taxon>
        <taxon>Spirocuta</taxon>
        <taxon>Euglenophyceae</taxon>
        <taxon>Eutreptiales</taxon>
        <taxon>Eutreptiaceae</taxon>
        <taxon>Eutreptiella</taxon>
    </lineage>
</organism>
<dbReference type="AlphaFoldDB" id="A0A7S4D0Q3"/>
<name>A0A7S4D0Q3_9EUGL</name>
<sequence length="106" mass="12105">MDSTFSPACVLYALVPSGNMGCTSTFYWQCHTIRHHSIFTAHQWHPNPRLWVLVVCSDGMGGERRAKWFAQAAKWWHCVPSKLTALPKKEWQMHDGCFPVISGRST</sequence>
<protein>
    <submittedName>
        <fullName evidence="1">Uncharacterized protein</fullName>
    </submittedName>
</protein>
<dbReference type="EMBL" id="HBJA01067089">
    <property type="protein sequence ID" value="CAE0812463.1"/>
    <property type="molecule type" value="Transcribed_RNA"/>
</dbReference>